<dbReference type="RefSeq" id="WP_186837442.1">
    <property type="nucleotide sequence ID" value="NZ_JACOPD010000012.1"/>
</dbReference>
<dbReference type="Proteomes" id="UP000628463">
    <property type="component" value="Unassembled WGS sequence"/>
</dbReference>
<protein>
    <submittedName>
        <fullName evidence="1">WbqC family protein</fullName>
    </submittedName>
</protein>
<dbReference type="Pfam" id="PF08889">
    <property type="entry name" value="WbqC"/>
    <property type="match status" value="1"/>
</dbReference>
<gene>
    <name evidence="1" type="ORF">H8S01_12860</name>
</gene>
<name>A0ABR7G330_9FIRM</name>
<comment type="caution">
    <text evidence="1">The sequence shown here is derived from an EMBL/GenBank/DDBJ whole genome shotgun (WGS) entry which is preliminary data.</text>
</comment>
<reference evidence="1 2" key="1">
    <citation type="submission" date="2020-08" db="EMBL/GenBank/DDBJ databases">
        <title>Genome public.</title>
        <authorList>
            <person name="Liu C."/>
            <person name="Sun Q."/>
        </authorList>
    </citation>
    <scope>NUCLEOTIDE SEQUENCE [LARGE SCALE GENOMIC DNA]</scope>
    <source>
        <strain evidence="1 2">NSJ-43</strain>
    </source>
</reference>
<sequence>MNNTIVIHQPNFLPRMKVFIKIAISDIWVIYDNVQYVRREWQNRVFLRDSEQRPVLFTAPIEKADYFEKINNIKLKDTRSLNEHLYKHFQCNYSKAPYNKWVLDYLELLIKETYNIFDLASYNVSCMNIAFDLLGFKPEEKYSSKMGIDSTDRNGKLIELCIKSNCTNYVCGSGGKTYIDEDVFKQAGINIIYYDYSKIIQGDTYGLKDYRNNSFLDFIAYNGPDALYNLIIEEKKEQIKQYM</sequence>
<dbReference type="InterPro" id="IPR014985">
    <property type="entry name" value="WbqC"/>
</dbReference>
<organism evidence="1 2">
    <name type="scientific">Lachnospira hominis</name>
    <name type="common">ex Liu et al. 2021</name>
    <dbReference type="NCBI Taxonomy" id="2763051"/>
    <lineage>
        <taxon>Bacteria</taxon>
        <taxon>Bacillati</taxon>
        <taxon>Bacillota</taxon>
        <taxon>Clostridia</taxon>
        <taxon>Lachnospirales</taxon>
        <taxon>Lachnospiraceae</taxon>
        <taxon>Lachnospira</taxon>
    </lineage>
</organism>
<keyword evidence="2" id="KW-1185">Reference proteome</keyword>
<evidence type="ECO:0000313" key="2">
    <source>
        <dbReference type="Proteomes" id="UP000628463"/>
    </source>
</evidence>
<evidence type="ECO:0000313" key="1">
    <source>
        <dbReference type="EMBL" id="MBC5681842.1"/>
    </source>
</evidence>
<accession>A0ABR7G330</accession>
<proteinExistence type="predicted"/>
<dbReference type="EMBL" id="JACOPD010000012">
    <property type="protein sequence ID" value="MBC5681842.1"/>
    <property type="molecule type" value="Genomic_DNA"/>
</dbReference>